<dbReference type="SUPFAM" id="SSF52317">
    <property type="entry name" value="Class I glutamine amidotransferase-like"/>
    <property type="match status" value="1"/>
</dbReference>
<dbReference type="Pfam" id="PF01174">
    <property type="entry name" value="SNO"/>
    <property type="match status" value="1"/>
</dbReference>
<keyword evidence="2" id="KW-0808">Transferase</keyword>
<dbReference type="GO" id="GO:0005829">
    <property type="term" value="C:cytosol"/>
    <property type="evidence" value="ECO:0007669"/>
    <property type="project" value="TreeGrafter"/>
</dbReference>
<dbReference type="GO" id="GO:0042823">
    <property type="term" value="P:pyridoxal phosphate biosynthetic process"/>
    <property type="evidence" value="ECO:0007669"/>
    <property type="project" value="InterPro"/>
</dbReference>
<dbReference type="GO" id="GO:0004359">
    <property type="term" value="F:glutaminase activity"/>
    <property type="evidence" value="ECO:0007669"/>
    <property type="project" value="UniProtKB-EC"/>
</dbReference>
<dbReference type="GO" id="GO:0008614">
    <property type="term" value="P:pyridoxine metabolic process"/>
    <property type="evidence" value="ECO:0007669"/>
    <property type="project" value="TreeGrafter"/>
</dbReference>
<dbReference type="EC" id="3.5.1.2" evidence="2"/>
<proteinExistence type="predicted"/>
<name>A0A485M3I9_9ZZZZ</name>
<keyword evidence="2" id="KW-0378">Hydrolase</keyword>
<dbReference type="NCBIfam" id="TIGR03800">
    <property type="entry name" value="PLP_synth_Pdx2"/>
    <property type="match status" value="1"/>
</dbReference>
<keyword evidence="1 2" id="KW-0315">Glutamine amidotransferase</keyword>
<sequence length="90" mass="9976">MDITVERNAFGRQVDSFEVDTGIPALGPEPFRAVFIRAPHILGVSSGVEVLASFDGKIVFARQGRFLAASFHPELTGDLRVHRYFLDKCL</sequence>
<dbReference type="GO" id="GO:1903600">
    <property type="term" value="C:glutaminase complex"/>
    <property type="evidence" value="ECO:0007669"/>
    <property type="project" value="TreeGrafter"/>
</dbReference>
<evidence type="ECO:0000256" key="1">
    <source>
        <dbReference type="ARBA" id="ARBA00022962"/>
    </source>
</evidence>
<dbReference type="EC" id="4.3.3.6" evidence="2"/>
<dbReference type="PROSITE" id="PS51130">
    <property type="entry name" value="PDXT_SNO_2"/>
    <property type="match status" value="1"/>
</dbReference>
<dbReference type="AlphaFoldDB" id="A0A485M3I9"/>
<dbReference type="PANTHER" id="PTHR31559:SF0">
    <property type="entry name" value="PYRIDOXAL 5'-PHOSPHATE SYNTHASE SUBUNIT SNO1-RELATED"/>
    <property type="match status" value="1"/>
</dbReference>
<evidence type="ECO:0000313" key="2">
    <source>
        <dbReference type="EMBL" id="VFU17138.1"/>
    </source>
</evidence>
<accession>A0A485M3I9</accession>
<dbReference type="GO" id="GO:0036381">
    <property type="term" value="F:pyridoxal 5'-phosphate synthase (glutamine hydrolysing) activity"/>
    <property type="evidence" value="ECO:0007669"/>
    <property type="project" value="UniProtKB-EC"/>
</dbReference>
<gene>
    <name evidence="2" type="ORF">SCFA_3560001</name>
</gene>
<dbReference type="InterPro" id="IPR029062">
    <property type="entry name" value="Class_I_gatase-like"/>
</dbReference>
<dbReference type="Gene3D" id="3.40.50.880">
    <property type="match status" value="1"/>
</dbReference>
<dbReference type="PANTHER" id="PTHR31559">
    <property type="entry name" value="PYRIDOXAL 5'-PHOSPHATE SYNTHASE SUBUNIT SNO"/>
    <property type="match status" value="1"/>
</dbReference>
<reference evidence="2" key="1">
    <citation type="submission" date="2019-03" db="EMBL/GenBank/DDBJ databases">
        <authorList>
            <person name="Hao L."/>
        </authorList>
    </citation>
    <scope>NUCLEOTIDE SEQUENCE</scope>
</reference>
<dbReference type="InterPro" id="IPR002161">
    <property type="entry name" value="PdxT/SNO"/>
</dbReference>
<organism evidence="2">
    <name type="scientific">anaerobic digester metagenome</name>
    <dbReference type="NCBI Taxonomy" id="1263854"/>
    <lineage>
        <taxon>unclassified sequences</taxon>
        <taxon>metagenomes</taxon>
        <taxon>ecological metagenomes</taxon>
    </lineage>
</organism>
<dbReference type="EMBL" id="CAADRN010000286">
    <property type="protein sequence ID" value="VFU17138.1"/>
    <property type="molecule type" value="Genomic_DNA"/>
</dbReference>
<protein>
    <submittedName>
        <fullName evidence="2">Glutamine amidotransferase for pyridoxal phosphate synthesis pyridoxal 5'-phosphate synthase complex, glutamine amidotransferase subunit PdxT</fullName>
        <ecNumber evidence="2">3.5.1.2</ecNumber>
        <ecNumber evidence="2">4.3.3.6</ecNumber>
    </submittedName>
</protein>
<dbReference type="GO" id="GO:0016740">
    <property type="term" value="F:transferase activity"/>
    <property type="evidence" value="ECO:0007669"/>
    <property type="project" value="UniProtKB-KW"/>
</dbReference>
<keyword evidence="2" id="KW-0456">Lyase</keyword>